<dbReference type="InterPro" id="IPR027417">
    <property type="entry name" value="P-loop_NTPase"/>
</dbReference>
<comment type="caution">
    <text evidence="2">The sequence shown here is derived from an EMBL/GenBank/DDBJ whole genome shotgun (WGS) entry which is preliminary data.</text>
</comment>
<name>A0A2N1J2F8_9BACT</name>
<dbReference type="Gene3D" id="3.40.50.300">
    <property type="entry name" value="P-loop containing nucleotide triphosphate hydrolases"/>
    <property type="match status" value="1"/>
</dbReference>
<dbReference type="InterPro" id="IPR003959">
    <property type="entry name" value="ATPase_AAA_core"/>
</dbReference>
<dbReference type="AlphaFoldDB" id="A0A2N1J2F8"/>
<accession>A0A2N1J2F8</accession>
<evidence type="ECO:0000313" key="3">
    <source>
        <dbReference type="Proteomes" id="UP000233248"/>
    </source>
</evidence>
<evidence type="ECO:0000313" key="2">
    <source>
        <dbReference type="EMBL" id="PKI80684.1"/>
    </source>
</evidence>
<dbReference type="PANTHER" id="PTHR43581:SF2">
    <property type="entry name" value="EXCINUCLEASE ATPASE SUBUNIT"/>
    <property type="match status" value="1"/>
</dbReference>
<dbReference type="GO" id="GO:0016887">
    <property type="term" value="F:ATP hydrolysis activity"/>
    <property type="evidence" value="ECO:0007669"/>
    <property type="project" value="InterPro"/>
</dbReference>
<dbReference type="Pfam" id="PF13304">
    <property type="entry name" value="AAA_21"/>
    <property type="match status" value="1"/>
</dbReference>
<organism evidence="2 3">
    <name type="scientific">Malaciobacter halophilus</name>
    <dbReference type="NCBI Taxonomy" id="197482"/>
    <lineage>
        <taxon>Bacteria</taxon>
        <taxon>Pseudomonadati</taxon>
        <taxon>Campylobacterota</taxon>
        <taxon>Epsilonproteobacteria</taxon>
        <taxon>Campylobacterales</taxon>
        <taxon>Arcobacteraceae</taxon>
        <taxon>Malaciobacter</taxon>
    </lineage>
</organism>
<reference evidence="2 3" key="1">
    <citation type="submission" date="2017-09" db="EMBL/GenBank/DDBJ databases">
        <title>Genomics of the genus Arcobacter.</title>
        <authorList>
            <person name="Perez-Cataluna A."/>
            <person name="Figueras M.J."/>
            <person name="Salas-Masso N."/>
        </authorList>
    </citation>
    <scope>NUCLEOTIDE SEQUENCE [LARGE SCALE GENOMIC DNA]</scope>
    <source>
        <strain evidence="2 3">DSM 18005</strain>
    </source>
</reference>
<feature type="domain" description="ATPase AAA-type core" evidence="1">
    <location>
        <begin position="444"/>
        <end position="530"/>
    </location>
</feature>
<dbReference type="PANTHER" id="PTHR43581">
    <property type="entry name" value="ATP/GTP PHOSPHATASE"/>
    <property type="match status" value="1"/>
</dbReference>
<dbReference type="Proteomes" id="UP000233248">
    <property type="component" value="Unassembled WGS sequence"/>
</dbReference>
<keyword evidence="3" id="KW-1185">Reference proteome</keyword>
<gene>
    <name evidence="2" type="ORF">CP960_08065</name>
</gene>
<protein>
    <recommendedName>
        <fullName evidence="1">ATPase AAA-type core domain-containing protein</fullName>
    </recommendedName>
</protein>
<dbReference type="KEGG" id="ahs:AHALO_0942"/>
<sequence>MSIDIEDIQKYIFDPNKPKQCKSYKLLLKIAKNENISFISPNFLQYFFGSQIINRDFENELWDKPPNYESLNAFEKLNLFKDNLSLDELKEFINNLDLNFDKFKKYTFLDRFFTIDKTYENEYKMVPKKTNPLYFNMLNSEYEEVEVRREKLCFKVSNDDVEEYFKKLIVDNIYKNDISYNGGLQFSSDKYLKNIIFFSLKYYDLLFSNVKKSSILVTLLENKNDFFKKYNDVSSSKNIKPLFLKKIEDVDLLLNVLQGDLKEEKQKEIEREDISSLDSIHIKNFYSIKNLKVDKLKDKKEIYLVGENGDGKTLFLQALAIAMKGSERDGQESFRKIKNEYSLSLEDSNKNIYNGLDLEYKNLFAYGANRNNNCQMIEDESGFLTLFDSKLDLKNPLKWLQKVDYKENRGDETLLSVDAAKKLLKTLLNSDVEIEISPEDVIFKEKGSIVSFEQLSAGYKAVITIIADLLVRLSENQPYVKEINDFKGIVLIDEIELHLHPKWKYNFVKKIRDIFPNIQFIMTTHSPTVLLGASKEAVFYKIYKEDGEVHISNQIPNEGYTNNTLISSPLFDMDTVKSRHYENAISSDDYVYEKIHQVVSKKIKNDIYIDEDKILAFIEEELEKND</sequence>
<dbReference type="SUPFAM" id="SSF52540">
    <property type="entry name" value="P-loop containing nucleoside triphosphate hydrolases"/>
    <property type="match status" value="1"/>
</dbReference>
<dbReference type="RefSeq" id="WP_101184911.1">
    <property type="nucleotide sequence ID" value="NZ_CP031218.1"/>
</dbReference>
<dbReference type="InterPro" id="IPR051396">
    <property type="entry name" value="Bact_Antivir_Def_Nuclease"/>
</dbReference>
<evidence type="ECO:0000259" key="1">
    <source>
        <dbReference type="Pfam" id="PF13304"/>
    </source>
</evidence>
<dbReference type="EMBL" id="NXIF01000030">
    <property type="protein sequence ID" value="PKI80684.1"/>
    <property type="molecule type" value="Genomic_DNA"/>
</dbReference>
<proteinExistence type="predicted"/>
<dbReference type="OrthoDB" id="997844at2"/>
<dbReference type="GO" id="GO:0005524">
    <property type="term" value="F:ATP binding"/>
    <property type="evidence" value="ECO:0007669"/>
    <property type="project" value="InterPro"/>
</dbReference>